<keyword evidence="2" id="KW-1185">Reference proteome</keyword>
<dbReference type="PANTHER" id="PTHR48419:SF1">
    <property type="entry name" value="SULFOTRANSFERASE DOMAIN-CONTAINING PROTEIN"/>
    <property type="match status" value="1"/>
</dbReference>
<protein>
    <recommendedName>
        <fullName evidence="3">P-loop containing nucleoside triphosphate hydrolase protein</fullName>
    </recommendedName>
</protein>
<dbReference type="AlphaFoldDB" id="A0A5N5X752"/>
<dbReference type="Gene3D" id="3.40.50.300">
    <property type="entry name" value="P-loop containing nucleotide triphosphate hydrolases"/>
    <property type="match status" value="1"/>
</dbReference>
<gene>
    <name evidence="1" type="ORF">BDV29DRAFT_201028</name>
</gene>
<evidence type="ECO:0000313" key="1">
    <source>
        <dbReference type="EMBL" id="KAB8075160.1"/>
    </source>
</evidence>
<evidence type="ECO:0008006" key="3">
    <source>
        <dbReference type="Google" id="ProtNLM"/>
    </source>
</evidence>
<proteinExistence type="predicted"/>
<dbReference type="InterPro" id="IPR053226">
    <property type="entry name" value="Pyrrolopyrazine_biosynth_F"/>
</dbReference>
<dbReference type="EMBL" id="ML732198">
    <property type="protein sequence ID" value="KAB8075160.1"/>
    <property type="molecule type" value="Genomic_DNA"/>
</dbReference>
<reference evidence="1 2" key="1">
    <citation type="submission" date="2019-04" db="EMBL/GenBank/DDBJ databases">
        <title>Friends and foes A comparative genomics study of 23 Aspergillus species from section Flavi.</title>
        <authorList>
            <consortium name="DOE Joint Genome Institute"/>
            <person name="Kjaerbolling I."/>
            <person name="Vesth T."/>
            <person name="Frisvad J.C."/>
            <person name="Nybo J.L."/>
            <person name="Theobald S."/>
            <person name="Kildgaard S."/>
            <person name="Isbrandt T."/>
            <person name="Kuo A."/>
            <person name="Sato A."/>
            <person name="Lyhne E.K."/>
            <person name="Kogle M.E."/>
            <person name="Wiebenga A."/>
            <person name="Kun R.S."/>
            <person name="Lubbers R.J."/>
            <person name="Makela M.R."/>
            <person name="Barry K."/>
            <person name="Chovatia M."/>
            <person name="Clum A."/>
            <person name="Daum C."/>
            <person name="Haridas S."/>
            <person name="He G."/>
            <person name="LaButti K."/>
            <person name="Lipzen A."/>
            <person name="Mondo S."/>
            <person name="Riley R."/>
            <person name="Salamov A."/>
            <person name="Simmons B.A."/>
            <person name="Magnuson J.K."/>
            <person name="Henrissat B."/>
            <person name="Mortensen U.H."/>
            <person name="Larsen T.O."/>
            <person name="Devries R.P."/>
            <person name="Grigoriev I.V."/>
            <person name="Machida M."/>
            <person name="Baker S.E."/>
            <person name="Andersen M.R."/>
        </authorList>
    </citation>
    <scope>NUCLEOTIDE SEQUENCE [LARGE SCALE GENOMIC DNA]</scope>
    <source>
        <strain evidence="1 2">CBS 151.66</strain>
    </source>
</reference>
<evidence type="ECO:0000313" key="2">
    <source>
        <dbReference type="Proteomes" id="UP000326565"/>
    </source>
</evidence>
<name>A0A5N5X752_9EURO</name>
<dbReference type="Proteomes" id="UP000326565">
    <property type="component" value="Unassembled WGS sequence"/>
</dbReference>
<organism evidence="1 2">
    <name type="scientific">Aspergillus leporis</name>
    <dbReference type="NCBI Taxonomy" id="41062"/>
    <lineage>
        <taxon>Eukaryota</taxon>
        <taxon>Fungi</taxon>
        <taxon>Dikarya</taxon>
        <taxon>Ascomycota</taxon>
        <taxon>Pezizomycotina</taxon>
        <taxon>Eurotiomycetes</taxon>
        <taxon>Eurotiomycetidae</taxon>
        <taxon>Eurotiales</taxon>
        <taxon>Aspergillaceae</taxon>
        <taxon>Aspergillus</taxon>
        <taxon>Aspergillus subgen. Circumdati</taxon>
    </lineage>
</organism>
<dbReference type="OrthoDB" id="3650366at2759"/>
<dbReference type="SUPFAM" id="SSF52540">
    <property type="entry name" value="P-loop containing nucleoside triphosphate hydrolases"/>
    <property type="match status" value="1"/>
</dbReference>
<accession>A0A5N5X752</accession>
<dbReference type="PANTHER" id="PTHR48419">
    <property type="entry name" value="SULFOTRANSFERASE DOMAIN-CONTAINING PROTEIN"/>
    <property type="match status" value="1"/>
</dbReference>
<sequence>MTKANSPAAPKFFLLSHPRTCSNLLLHILSLDKHENIHPAPNGGYFFMNAFIESVKLGAERGHVDTLSKDEAAQLKKAYQACFDEMQKHISEARPLGRAVFVKEHIFFMLNPVAKTNFLFPQQGTTQPPWTVDIPGHDRSTHSPANKTLLSDEFLQGWKPIFLIRHPAMVFPSFYRATLDIEAQEVTKQKENLLQLTATMHWSRTLYDWYAAQNNHDPGTQWPIVLEADDIMGEPAMLVRFCEIVGLDPSRLRFTWSPANERERENLTSTTQRMKSTLLASSGVMTGKSAGNLDIEVEARKWRQEFGKIQGAKMEEYVRAAMPDYEYLKARRLRPKFAES</sequence>
<dbReference type="InterPro" id="IPR027417">
    <property type="entry name" value="P-loop_NTPase"/>
</dbReference>